<evidence type="ECO:0008006" key="4">
    <source>
        <dbReference type="Google" id="ProtNLM"/>
    </source>
</evidence>
<feature type="chain" id="PRO_5019344688" description="Lipoprotein" evidence="1">
    <location>
        <begin position="20"/>
        <end position="157"/>
    </location>
</feature>
<dbReference type="Proteomes" id="UP000288096">
    <property type="component" value="Unassembled WGS sequence"/>
</dbReference>
<dbReference type="PROSITE" id="PS51257">
    <property type="entry name" value="PROKAR_LIPOPROTEIN"/>
    <property type="match status" value="1"/>
</dbReference>
<evidence type="ECO:0000313" key="2">
    <source>
        <dbReference type="EMBL" id="GBC59270.1"/>
    </source>
</evidence>
<dbReference type="RefSeq" id="WP_124326795.1">
    <property type="nucleotide sequence ID" value="NZ_BEXT01000001.1"/>
</dbReference>
<reference evidence="3" key="2">
    <citation type="submission" date="2019-01" db="EMBL/GenBank/DDBJ databases">
        <title>Genome sequence of Desulfonema ishimotonii strain Tokyo 01.</title>
        <authorList>
            <person name="Fukui M."/>
        </authorList>
    </citation>
    <scope>NUCLEOTIDE SEQUENCE [LARGE SCALE GENOMIC DNA]</scope>
    <source>
        <strain evidence="3">Tokyo 01</strain>
    </source>
</reference>
<dbReference type="AlphaFoldDB" id="A0A401FQN3"/>
<dbReference type="EMBL" id="BEXT01000001">
    <property type="protein sequence ID" value="GBC59270.1"/>
    <property type="molecule type" value="Genomic_DNA"/>
</dbReference>
<gene>
    <name evidence="2" type="ORF">DENIS_0206</name>
</gene>
<dbReference type="NCBIfam" id="NF047637">
    <property type="entry name" value="lipo_CC0125"/>
    <property type="match status" value="1"/>
</dbReference>
<keyword evidence="1" id="KW-0732">Signal</keyword>
<keyword evidence="3" id="KW-1185">Reference proteome</keyword>
<dbReference type="OrthoDB" id="7172943at2"/>
<feature type="signal peptide" evidence="1">
    <location>
        <begin position="1"/>
        <end position="19"/>
    </location>
</feature>
<sequence>MKKFCLMMFLFLTAGCSSTGYGPYNGHSGYSDLKTDAGVYEVEYVENGMSEIESKKKALVRAAEIGFSSGYLYFDVLEERSELLKDRKFVEGKTEIRKSKDENGVKKTEIKESPSHFEDVIKIKTWMKVRFSNRGGKMSVREYRNIGIASGYIKVGN</sequence>
<reference evidence="3" key="1">
    <citation type="submission" date="2017-11" db="EMBL/GenBank/DDBJ databases">
        <authorList>
            <person name="Watanabe M."/>
            <person name="Kojima H."/>
        </authorList>
    </citation>
    <scope>NUCLEOTIDE SEQUENCE [LARGE SCALE GENOMIC DNA]</scope>
    <source>
        <strain evidence="3">Tokyo 01</strain>
    </source>
</reference>
<name>A0A401FQN3_9BACT</name>
<organism evidence="2 3">
    <name type="scientific">Desulfonema ishimotonii</name>
    <dbReference type="NCBI Taxonomy" id="45657"/>
    <lineage>
        <taxon>Bacteria</taxon>
        <taxon>Pseudomonadati</taxon>
        <taxon>Thermodesulfobacteriota</taxon>
        <taxon>Desulfobacteria</taxon>
        <taxon>Desulfobacterales</taxon>
        <taxon>Desulfococcaceae</taxon>
        <taxon>Desulfonema</taxon>
    </lineage>
</organism>
<comment type="caution">
    <text evidence="2">The sequence shown here is derived from an EMBL/GenBank/DDBJ whole genome shotgun (WGS) entry which is preliminary data.</text>
</comment>
<accession>A0A401FQN3</accession>
<evidence type="ECO:0000313" key="3">
    <source>
        <dbReference type="Proteomes" id="UP000288096"/>
    </source>
</evidence>
<protein>
    <recommendedName>
        <fullName evidence="4">Lipoprotein</fullName>
    </recommendedName>
</protein>
<proteinExistence type="predicted"/>
<evidence type="ECO:0000256" key="1">
    <source>
        <dbReference type="SAM" id="SignalP"/>
    </source>
</evidence>